<comment type="caution">
    <text evidence="1">The sequence shown here is derived from an EMBL/GenBank/DDBJ whole genome shotgun (WGS) entry which is preliminary data.</text>
</comment>
<accession>A0A9D4B119</accession>
<reference evidence="1" key="1">
    <citation type="submission" date="2021-09" db="EMBL/GenBank/DDBJ databases">
        <title>The genome of Mauremys mutica provides insights into the evolution of semi-aquatic lifestyle.</title>
        <authorList>
            <person name="Gong S."/>
            <person name="Gao Y."/>
        </authorList>
    </citation>
    <scope>NUCLEOTIDE SEQUENCE</scope>
    <source>
        <strain evidence="1">MM-2020</strain>
        <tissue evidence="1">Muscle</tissue>
    </source>
</reference>
<dbReference type="Proteomes" id="UP000827986">
    <property type="component" value="Unassembled WGS sequence"/>
</dbReference>
<name>A0A9D4B119_9SAUR</name>
<evidence type="ECO:0000313" key="2">
    <source>
        <dbReference type="Proteomes" id="UP000827986"/>
    </source>
</evidence>
<gene>
    <name evidence="1" type="ORF">KIL84_014753</name>
</gene>
<protein>
    <submittedName>
        <fullName evidence="1">Uncharacterized protein</fullName>
    </submittedName>
</protein>
<keyword evidence="2" id="KW-1185">Reference proteome</keyword>
<sequence length="126" mass="13988">MFPAQYSERCKCLPESQFVPTGSAIHPSLTCFGRIDLPYKAISKFLFSFLQKSVYMSSMGSCDFIKHYLSGQLPLPSVAQPSMLVYHMATSVRGKTLHLSPPTTFSSCRNSLLTSLPLLERCVNST</sequence>
<dbReference type="AlphaFoldDB" id="A0A9D4B119"/>
<dbReference type="EMBL" id="JAHDVG010000465">
    <property type="protein sequence ID" value="KAH1184137.1"/>
    <property type="molecule type" value="Genomic_DNA"/>
</dbReference>
<organism evidence="1 2">
    <name type="scientific">Mauremys mutica</name>
    <name type="common">yellowpond turtle</name>
    <dbReference type="NCBI Taxonomy" id="74926"/>
    <lineage>
        <taxon>Eukaryota</taxon>
        <taxon>Metazoa</taxon>
        <taxon>Chordata</taxon>
        <taxon>Craniata</taxon>
        <taxon>Vertebrata</taxon>
        <taxon>Euteleostomi</taxon>
        <taxon>Archelosauria</taxon>
        <taxon>Testudinata</taxon>
        <taxon>Testudines</taxon>
        <taxon>Cryptodira</taxon>
        <taxon>Durocryptodira</taxon>
        <taxon>Testudinoidea</taxon>
        <taxon>Geoemydidae</taxon>
        <taxon>Geoemydinae</taxon>
        <taxon>Mauremys</taxon>
    </lineage>
</organism>
<evidence type="ECO:0000313" key="1">
    <source>
        <dbReference type="EMBL" id="KAH1184137.1"/>
    </source>
</evidence>
<proteinExistence type="predicted"/>